<sequence length="415" mass="45607">MTIASTGLPQKEDGERGPAVSGMEFARPLLTSTASGCFAPEVALLVPASPRILQVNWESVPNKRPYQHLDIHQVLSFSNGAIAIASLSAVGEWQLLALDSNASFVGRSKSLDLWYPTTNVGIAAKTPARGMAVVVDYIADEVDEYAHTEIAAWFSYQRKSNTITTKLLGTWDEHDLRFNINGWPWRDGYLWAGCLAGKTPGGFEGSQLILGYGKQGRVPTPYPTGVSCRSFSTPFSHEGNTLMVLQTASSNQLEIWAINDPANPRKVMDLANAAKHRQLFGPKLLRSGDSIVAFWCEYTGGGKGITHLKAARVELDSGRVSKPKLLTEDEDIVGLTLIHATIDDSEFFAWESRKRGTRIHALRVKDILDGPYDPVKLNAGTEQRLFCLKMKQPLLIQSLHSEERKNWTAGCEIPG</sequence>
<evidence type="ECO:0000313" key="2">
    <source>
        <dbReference type="EMBL" id="QEG38139.1"/>
    </source>
</evidence>
<proteinExistence type="predicted"/>
<reference evidence="2 3" key="1">
    <citation type="submission" date="2019-08" db="EMBL/GenBank/DDBJ databases">
        <title>Deep-cultivation of Planctomycetes and their phenomic and genomic characterization uncovers novel biology.</title>
        <authorList>
            <person name="Wiegand S."/>
            <person name="Jogler M."/>
            <person name="Boedeker C."/>
            <person name="Pinto D."/>
            <person name="Vollmers J."/>
            <person name="Rivas-Marin E."/>
            <person name="Kohn T."/>
            <person name="Peeters S.H."/>
            <person name="Heuer A."/>
            <person name="Rast P."/>
            <person name="Oberbeckmann S."/>
            <person name="Bunk B."/>
            <person name="Jeske O."/>
            <person name="Meyerdierks A."/>
            <person name="Storesund J.E."/>
            <person name="Kallscheuer N."/>
            <person name="Luecker S."/>
            <person name="Lage O.M."/>
            <person name="Pohl T."/>
            <person name="Merkel B.J."/>
            <person name="Hornburger P."/>
            <person name="Mueller R.-W."/>
            <person name="Bruemmer F."/>
            <person name="Labrenz M."/>
            <person name="Spormann A.M."/>
            <person name="Op den Camp H."/>
            <person name="Overmann J."/>
            <person name="Amann R."/>
            <person name="Jetten M.S.M."/>
            <person name="Mascher T."/>
            <person name="Medema M.H."/>
            <person name="Devos D.P."/>
            <person name="Kaster A.-K."/>
            <person name="Ovreas L."/>
            <person name="Rohde M."/>
            <person name="Galperin M.Y."/>
            <person name="Jogler C."/>
        </authorList>
    </citation>
    <scope>NUCLEOTIDE SEQUENCE [LARGE SCALE GENOMIC DNA]</scope>
    <source>
        <strain evidence="2 3">UC8</strain>
    </source>
</reference>
<name>A0A5B9QJJ6_9BACT</name>
<dbReference type="RefSeq" id="WP_148080019.1">
    <property type="nucleotide sequence ID" value="NZ_CP042914.1"/>
</dbReference>
<protein>
    <submittedName>
        <fullName evidence="2">Uncharacterized protein</fullName>
    </submittedName>
</protein>
<dbReference type="Proteomes" id="UP000325286">
    <property type="component" value="Chromosome"/>
</dbReference>
<dbReference type="AlphaFoldDB" id="A0A5B9QJJ6"/>
<organism evidence="2 3">
    <name type="scientific">Roseimaritima ulvae</name>
    <dbReference type="NCBI Taxonomy" id="980254"/>
    <lineage>
        <taxon>Bacteria</taxon>
        <taxon>Pseudomonadati</taxon>
        <taxon>Planctomycetota</taxon>
        <taxon>Planctomycetia</taxon>
        <taxon>Pirellulales</taxon>
        <taxon>Pirellulaceae</taxon>
        <taxon>Roseimaritima</taxon>
    </lineage>
</organism>
<accession>A0A5B9QJJ6</accession>
<evidence type="ECO:0000313" key="3">
    <source>
        <dbReference type="Proteomes" id="UP000325286"/>
    </source>
</evidence>
<feature type="region of interest" description="Disordered" evidence="1">
    <location>
        <begin position="1"/>
        <end position="20"/>
    </location>
</feature>
<gene>
    <name evidence="2" type="ORF">UC8_00920</name>
</gene>
<evidence type="ECO:0000256" key="1">
    <source>
        <dbReference type="SAM" id="MobiDB-lite"/>
    </source>
</evidence>
<dbReference type="EMBL" id="CP042914">
    <property type="protein sequence ID" value="QEG38139.1"/>
    <property type="molecule type" value="Genomic_DNA"/>
</dbReference>
<keyword evidence="3" id="KW-1185">Reference proteome</keyword>
<dbReference type="KEGG" id="rul:UC8_00920"/>